<evidence type="ECO:0000313" key="1">
    <source>
        <dbReference type="EMBL" id="CAD0299803.1"/>
    </source>
</evidence>
<proteinExistence type="predicted"/>
<protein>
    <submittedName>
        <fullName evidence="1">Uncharacterized protein</fullName>
    </submittedName>
</protein>
<organism evidence="1">
    <name type="scientific">Xanthomonas hortorum pv. pelargonii</name>
    <dbReference type="NCBI Taxonomy" id="453602"/>
    <lineage>
        <taxon>Bacteria</taxon>
        <taxon>Pseudomonadati</taxon>
        <taxon>Pseudomonadota</taxon>
        <taxon>Gammaproteobacteria</taxon>
        <taxon>Lysobacterales</taxon>
        <taxon>Lysobacteraceae</taxon>
        <taxon>Xanthomonas</taxon>
    </lineage>
</organism>
<dbReference type="EMBL" id="LR828261">
    <property type="protein sequence ID" value="CAD0299814.1"/>
    <property type="molecule type" value="Genomic_DNA"/>
</dbReference>
<gene>
    <name evidence="1" type="ORF">CFBP2533_01920</name>
</gene>
<dbReference type="EMBL" id="LR828261">
    <property type="protein sequence ID" value="CAD0299803.1"/>
    <property type="molecule type" value="Genomic_DNA"/>
</dbReference>
<accession>A0A6V7BC05</accession>
<reference evidence="1" key="1">
    <citation type="submission" date="2020-07" db="EMBL/GenBank/DDBJ databases">
        <authorList>
            <person name="Pothier F. J."/>
        </authorList>
    </citation>
    <scope>NUCLEOTIDE SEQUENCE</scope>
    <source>
        <strain evidence="1">CFBP 2533</strain>
    </source>
</reference>
<name>A0A6V7BC05_9XANT</name>
<dbReference type="AlphaFoldDB" id="A0A6V7BC05"/>
<sequence length="57" mass="6220">MQRKTEQGSPAWARAGALKPRLKAAANAKVVAMLRSFMMNTSLVVIEMTCLSLGDLR</sequence>